<dbReference type="InterPro" id="IPR039420">
    <property type="entry name" value="WalR-like"/>
</dbReference>
<dbReference type="SMART" id="SM00448">
    <property type="entry name" value="REC"/>
    <property type="match status" value="1"/>
</dbReference>
<dbReference type="SUPFAM" id="SSF52172">
    <property type="entry name" value="CheY-like"/>
    <property type="match status" value="1"/>
</dbReference>
<dbReference type="SUPFAM" id="SSF46894">
    <property type="entry name" value="C-terminal effector domain of the bipartite response regulators"/>
    <property type="match status" value="1"/>
</dbReference>
<evidence type="ECO:0000256" key="5">
    <source>
        <dbReference type="PROSITE-ProRule" id="PRU00169"/>
    </source>
</evidence>
<keyword evidence="1 5" id="KW-0597">Phosphoprotein</keyword>
<dbReference type="EMBL" id="QIBW01000001">
    <property type="protein sequence ID" value="ROT92176.1"/>
    <property type="molecule type" value="Genomic_DNA"/>
</dbReference>
<feature type="domain" description="HTH luxR-type" evidence="6">
    <location>
        <begin position="147"/>
        <end position="212"/>
    </location>
</feature>
<dbReference type="CDD" id="cd17535">
    <property type="entry name" value="REC_NarL-like"/>
    <property type="match status" value="1"/>
</dbReference>
<evidence type="ECO:0000313" key="8">
    <source>
        <dbReference type="EMBL" id="ROT92176.1"/>
    </source>
</evidence>
<organism evidence="8 9">
    <name type="scientific">Gordonibacter urolithinfaciens</name>
    <dbReference type="NCBI Taxonomy" id="1335613"/>
    <lineage>
        <taxon>Bacteria</taxon>
        <taxon>Bacillati</taxon>
        <taxon>Actinomycetota</taxon>
        <taxon>Coriobacteriia</taxon>
        <taxon>Eggerthellales</taxon>
        <taxon>Eggerthellaceae</taxon>
        <taxon>Gordonibacter</taxon>
    </lineage>
</organism>
<dbReference type="PANTHER" id="PTHR43214:SF24">
    <property type="entry name" value="TRANSCRIPTIONAL REGULATORY PROTEIN NARL-RELATED"/>
    <property type="match status" value="1"/>
</dbReference>
<keyword evidence="4" id="KW-0804">Transcription</keyword>
<proteinExistence type="predicted"/>
<dbReference type="Pfam" id="PF00196">
    <property type="entry name" value="GerE"/>
    <property type="match status" value="1"/>
</dbReference>
<dbReference type="PANTHER" id="PTHR43214">
    <property type="entry name" value="TWO-COMPONENT RESPONSE REGULATOR"/>
    <property type="match status" value="1"/>
</dbReference>
<dbReference type="GO" id="GO:0003677">
    <property type="term" value="F:DNA binding"/>
    <property type="evidence" value="ECO:0007669"/>
    <property type="project" value="UniProtKB-KW"/>
</dbReference>
<name>A0A423UP70_9ACTN</name>
<dbReference type="AlphaFoldDB" id="A0A423UP70"/>
<comment type="caution">
    <text evidence="8">The sequence shown here is derived from an EMBL/GenBank/DDBJ whole genome shotgun (WGS) entry which is preliminary data.</text>
</comment>
<dbReference type="PRINTS" id="PR00038">
    <property type="entry name" value="HTHLUXR"/>
</dbReference>
<dbReference type="CDD" id="cd06170">
    <property type="entry name" value="LuxR_C_like"/>
    <property type="match status" value="1"/>
</dbReference>
<evidence type="ECO:0000256" key="4">
    <source>
        <dbReference type="ARBA" id="ARBA00023163"/>
    </source>
</evidence>
<sequence>MRRRLVLADDHALFRSGLKMILEKDRDIEIVGEASCGKEAVELVRDACGAVDLVILDINMPDMDGIEVAEAIRAFNGKVGILMVTMYEDEAYLKAALKAGANGYVTKQAVDEELITAVNAILVGRTYIYPTLAALLFDDSPESEEGASANPDVLSSREKEVLRYLALGYTQREIGEALFISEKTVETYKSRLLAKLGLEKRSELVRYAFEKGIVDL</sequence>
<evidence type="ECO:0000259" key="7">
    <source>
        <dbReference type="PROSITE" id="PS50110"/>
    </source>
</evidence>
<dbReference type="InterPro" id="IPR058245">
    <property type="entry name" value="NreC/VraR/RcsB-like_REC"/>
</dbReference>
<dbReference type="InterPro" id="IPR000792">
    <property type="entry name" value="Tscrpt_reg_LuxR_C"/>
</dbReference>
<feature type="domain" description="Response regulatory" evidence="7">
    <location>
        <begin position="4"/>
        <end position="122"/>
    </location>
</feature>
<accession>A0A423UP70</accession>
<reference evidence="9" key="1">
    <citation type="submission" date="2018-05" db="EMBL/GenBank/DDBJ databases">
        <title>Genome Sequencing of selected type strains of the family Eggerthellaceae.</title>
        <authorList>
            <person name="Danylec N."/>
            <person name="Stoll D.A."/>
            <person name="Doetsch A."/>
            <person name="Huch M."/>
        </authorList>
    </citation>
    <scope>NUCLEOTIDE SEQUENCE [LARGE SCALE GENOMIC DNA]</scope>
    <source>
        <strain evidence="9">DSM 27213</strain>
    </source>
</reference>
<dbReference type="GO" id="GO:0006355">
    <property type="term" value="P:regulation of DNA-templated transcription"/>
    <property type="evidence" value="ECO:0007669"/>
    <property type="project" value="InterPro"/>
</dbReference>
<evidence type="ECO:0000256" key="2">
    <source>
        <dbReference type="ARBA" id="ARBA00023015"/>
    </source>
</evidence>
<dbReference type="PROSITE" id="PS50043">
    <property type="entry name" value="HTH_LUXR_2"/>
    <property type="match status" value="1"/>
</dbReference>
<dbReference type="Pfam" id="PF00072">
    <property type="entry name" value="Response_reg"/>
    <property type="match status" value="1"/>
</dbReference>
<dbReference type="Proteomes" id="UP000285258">
    <property type="component" value="Unassembled WGS sequence"/>
</dbReference>
<keyword evidence="3 8" id="KW-0238">DNA-binding</keyword>
<evidence type="ECO:0000259" key="6">
    <source>
        <dbReference type="PROSITE" id="PS50043"/>
    </source>
</evidence>
<evidence type="ECO:0000256" key="3">
    <source>
        <dbReference type="ARBA" id="ARBA00023125"/>
    </source>
</evidence>
<dbReference type="RefSeq" id="WP_096227399.1">
    <property type="nucleotide sequence ID" value="NZ_CP168029.1"/>
</dbReference>
<dbReference type="Gene3D" id="3.40.50.2300">
    <property type="match status" value="1"/>
</dbReference>
<evidence type="ECO:0000313" key="9">
    <source>
        <dbReference type="Proteomes" id="UP000285258"/>
    </source>
</evidence>
<dbReference type="InterPro" id="IPR011006">
    <property type="entry name" value="CheY-like_superfamily"/>
</dbReference>
<dbReference type="SMART" id="SM00421">
    <property type="entry name" value="HTH_LUXR"/>
    <property type="match status" value="1"/>
</dbReference>
<protein>
    <submittedName>
        <fullName evidence="8">DNA-binding response regulator</fullName>
    </submittedName>
</protein>
<keyword evidence="2" id="KW-0805">Transcription regulation</keyword>
<evidence type="ECO:0000256" key="1">
    <source>
        <dbReference type="ARBA" id="ARBA00022553"/>
    </source>
</evidence>
<dbReference type="InterPro" id="IPR016032">
    <property type="entry name" value="Sig_transdc_resp-reg_C-effctor"/>
</dbReference>
<dbReference type="InterPro" id="IPR001789">
    <property type="entry name" value="Sig_transdc_resp-reg_receiver"/>
</dbReference>
<dbReference type="GO" id="GO:0000160">
    <property type="term" value="P:phosphorelay signal transduction system"/>
    <property type="evidence" value="ECO:0007669"/>
    <property type="project" value="InterPro"/>
</dbReference>
<dbReference type="PROSITE" id="PS50110">
    <property type="entry name" value="RESPONSE_REGULATORY"/>
    <property type="match status" value="1"/>
</dbReference>
<gene>
    <name evidence="8" type="ORF">DMP12_01420</name>
</gene>
<feature type="modified residue" description="4-aspartylphosphate" evidence="5">
    <location>
        <position position="57"/>
    </location>
</feature>